<protein>
    <submittedName>
        <fullName evidence="1">Uncharacterized protein</fullName>
    </submittedName>
</protein>
<sequence>MVLISDELFADLRNQRCKIHKKQPHIELVDNKLELDCCCDAFKLFCYKEVIAILNEQKSHLLPPNLIN</sequence>
<evidence type="ECO:0000313" key="1">
    <source>
        <dbReference type="EMBL" id="TSJ36431.1"/>
    </source>
</evidence>
<dbReference type="Proteomes" id="UP000318733">
    <property type="component" value="Unassembled WGS sequence"/>
</dbReference>
<evidence type="ECO:0000313" key="2">
    <source>
        <dbReference type="Proteomes" id="UP000318733"/>
    </source>
</evidence>
<keyword evidence="2" id="KW-1185">Reference proteome</keyword>
<dbReference type="AlphaFoldDB" id="A0A556M990"/>
<comment type="caution">
    <text evidence="1">The sequence shown here is derived from an EMBL/GenBank/DDBJ whole genome shotgun (WGS) entry which is preliminary data.</text>
</comment>
<gene>
    <name evidence="1" type="ORF">FO440_23305</name>
</gene>
<dbReference type="EMBL" id="VLPK01000007">
    <property type="protein sequence ID" value="TSJ36431.1"/>
    <property type="molecule type" value="Genomic_DNA"/>
</dbReference>
<accession>A0A556M990</accession>
<name>A0A556M990_9SPHI</name>
<dbReference type="RefSeq" id="WP_144250722.1">
    <property type="nucleotide sequence ID" value="NZ_VLPK01000007.1"/>
</dbReference>
<reference evidence="1 2" key="1">
    <citation type="submission" date="2019-07" db="EMBL/GenBank/DDBJ databases">
        <authorList>
            <person name="Huq M.A."/>
        </authorList>
    </citation>
    <scope>NUCLEOTIDE SEQUENCE [LARGE SCALE GENOMIC DNA]</scope>
    <source>
        <strain evidence="1 2">MAH-19</strain>
    </source>
</reference>
<organism evidence="1 2">
    <name type="scientific">Mucilaginibacter corticis</name>
    <dbReference type="NCBI Taxonomy" id="2597670"/>
    <lineage>
        <taxon>Bacteria</taxon>
        <taxon>Pseudomonadati</taxon>
        <taxon>Bacteroidota</taxon>
        <taxon>Sphingobacteriia</taxon>
        <taxon>Sphingobacteriales</taxon>
        <taxon>Sphingobacteriaceae</taxon>
        <taxon>Mucilaginibacter</taxon>
    </lineage>
</organism>
<proteinExistence type="predicted"/>